<proteinExistence type="predicted"/>
<dbReference type="Pfam" id="PF13472">
    <property type="entry name" value="Lipase_GDSL_2"/>
    <property type="match status" value="1"/>
</dbReference>
<dbReference type="PANTHER" id="PTHR34407">
    <property type="entry name" value="EXPRESSED PROTEIN"/>
    <property type="match status" value="1"/>
</dbReference>
<accession>A0A2K4ZCW1</accession>
<dbReference type="CDD" id="cd00229">
    <property type="entry name" value="SGNH_hydrolase"/>
    <property type="match status" value="1"/>
</dbReference>
<dbReference type="Gene3D" id="3.40.50.1110">
    <property type="entry name" value="SGNH hydrolase"/>
    <property type="match status" value="1"/>
</dbReference>
<dbReference type="EMBL" id="OFSM01000004">
    <property type="protein sequence ID" value="SOY28305.1"/>
    <property type="molecule type" value="Genomic_DNA"/>
</dbReference>
<evidence type="ECO:0000259" key="1">
    <source>
        <dbReference type="Pfam" id="PF13472"/>
    </source>
</evidence>
<dbReference type="AlphaFoldDB" id="A0A2K4ZCW1"/>
<organism evidence="2 3">
    <name type="scientific">Acetatifactor muris</name>
    <dbReference type="NCBI Taxonomy" id="879566"/>
    <lineage>
        <taxon>Bacteria</taxon>
        <taxon>Bacillati</taxon>
        <taxon>Bacillota</taxon>
        <taxon>Clostridia</taxon>
        <taxon>Lachnospirales</taxon>
        <taxon>Lachnospiraceae</taxon>
        <taxon>Acetatifactor</taxon>
    </lineage>
</organism>
<dbReference type="RefSeq" id="WP_242982305.1">
    <property type="nucleotide sequence ID" value="NZ_JANJZD010000004.1"/>
</dbReference>
<evidence type="ECO:0000313" key="2">
    <source>
        <dbReference type="EMBL" id="SOY28305.1"/>
    </source>
</evidence>
<sequence>MRERQQFYIVRNKEIVSRFFPPVGKNVQFLFMDSERLAGSARIVGNVTDENMLKLLATAEGFRRLVYGMGISVEMTEGKSDTVDFVFRMSAEDAGQSGTELRIPLPVDGTEKRVCLADFQWSEKDDRPGMMGFEFPVEGDLARATVRLYLQDGYEAPEEIAEGTADLESEAYAEMLRKSLMQTGNPARLQKALEKARRGEPVTMAFIGGSITEGAGAIPNHTGCYAFKTFQRFCELAGKSTEENVHYIKAGVGGTPSELGMIRYERDVLRNGSVEPDIVVVEFAVNDADDETGGACYDSLVRKILSAENRPAVILLFAVFDDDWNLQERLFPVGKAYDLPMVSVKNAVVEQFYLGPNQGKVLSRNQFFADCYHPASLGHTVMADCIDYMMRAVDRLPAREDTLELKEMTPPLGGDFERVKLFDREKEEEGIKVNCGSFCHRDEELQFVPMDRDVTWTKLFPFNWMHRAGEEGGGEAFAMDITCSALVLIYKDTPNPAAGRAEVRVDGEKVLTADSHANNWNHCHPLICFRGRECRQYHVEISMEPGCEEKEFTILGFGYVR</sequence>
<gene>
    <name evidence="2" type="ORF">AMURIS_01012</name>
</gene>
<dbReference type="InterPro" id="IPR013830">
    <property type="entry name" value="SGNH_hydro"/>
</dbReference>
<name>A0A2K4ZCW1_9FIRM</name>
<feature type="domain" description="SGNH hydrolase-type esterase" evidence="1">
    <location>
        <begin position="206"/>
        <end position="347"/>
    </location>
</feature>
<dbReference type="PANTHER" id="PTHR34407:SF1">
    <property type="entry name" value="SGNH HYDROLASE-TYPE ESTERASE DOMAIN-CONTAINING PROTEIN"/>
    <property type="match status" value="1"/>
</dbReference>
<evidence type="ECO:0000313" key="3">
    <source>
        <dbReference type="Proteomes" id="UP000236311"/>
    </source>
</evidence>
<keyword evidence="3" id="KW-1185">Reference proteome</keyword>
<dbReference type="SUPFAM" id="SSF52266">
    <property type="entry name" value="SGNH hydrolase"/>
    <property type="match status" value="1"/>
</dbReference>
<protein>
    <recommendedName>
        <fullName evidence="1">SGNH hydrolase-type esterase domain-containing protein</fullName>
    </recommendedName>
</protein>
<reference evidence="2 3" key="1">
    <citation type="submission" date="2018-01" db="EMBL/GenBank/DDBJ databases">
        <authorList>
            <person name="Gaut B.S."/>
            <person name="Morton B.R."/>
            <person name="Clegg M.T."/>
            <person name="Duvall M.R."/>
        </authorList>
    </citation>
    <scope>NUCLEOTIDE SEQUENCE [LARGE SCALE GENOMIC DNA]</scope>
    <source>
        <strain evidence="2">GP69</strain>
    </source>
</reference>
<dbReference type="Proteomes" id="UP000236311">
    <property type="component" value="Unassembled WGS sequence"/>
</dbReference>
<dbReference type="InterPro" id="IPR036514">
    <property type="entry name" value="SGNH_hydro_sf"/>
</dbReference>